<dbReference type="InterPro" id="IPR050330">
    <property type="entry name" value="Bact_OuterMem_StrucFunc"/>
</dbReference>
<dbReference type="Pfam" id="PF00691">
    <property type="entry name" value="OmpA"/>
    <property type="match status" value="1"/>
</dbReference>
<dbReference type="EMBL" id="CP040896">
    <property type="protein sequence ID" value="QDA61326.1"/>
    <property type="molecule type" value="Genomic_DNA"/>
</dbReference>
<keyword evidence="9" id="KW-1185">Reference proteome</keyword>
<dbReference type="OrthoDB" id="9782229at2"/>
<gene>
    <name evidence="8" type="ORF">FHG12_15030</name>
</gene>
<dbReference type="KEGG" id="hyj:FHG12_15030"/>
<dbReference type="PANTHER" id="PTHR30329:SF21">
    <property type="entry name" value="LIPOPROTEIN YIAD-RELATED"/>
    <property type="match status" value="1"/>
</dbReference>
<feature type="transmembrane region" description="Helical" evidence="6">
    <location>
        <begin position="246"/>
        <end position="263"/>
    </location>
</feature>
<dbReference type="Proteomes" id="UP000305398">
    <property type="component" value="Chromosome"/>
</dbReference>
<keyword evidence="6" id="KW-1133">Transmembrane helix</keyword>
<evidence type="ECO:0000256" key="2">
    <source>
        <dbReference type="ARBA" id="ARBA00023136"/>
    </source>
</evidence>
<accession>A0A5B8A3S3</accession>
<evidence type="ECO:0000256" key="3">
    <source>
        <dbReference type="ARBA" id="ARBA00023237"/>
    </source>
</evidence>
<evidence type="ECO:0000256" key="5">
    <source>
        <dbReference type="SAM" id="MobiDB-lite"/>
    </source>
</evidence>
<protein>
    <submittedName>
        <fullName evidence="8">DUF937 domain-containing protein</fullName>
    </submittedName>
</protein>
<dbReference type="PANTHER" id="PTHR30329">
    <property type="entry name" value="STATOR ELEMENT OF FLAGELLAR MOTOR COMPLEX"/>
    <property type="match status" value="1"/>
</dbReference>
<reference evidence="8 9" key="1">
    <citation type="submission" date="2019-06" db="EMBL/GenBank/DDBJ databases">
        <authorList>
            <person name="Srinivasan S."/>
        </authorList>
    </citation>
    <scope>NUCLEOTIDE SEQUENCE [LARGE SCALE GENOMIC DNA]</scope>
    <source>
        <strain evidence="8 9">17J68-5</strain>
    </source>
</reference>
<keyword evidence="3" id="KW-0998">Cell outer membrane</keyword>
<proteinExistence type="predicted"/>
<comment type="subcellular location">
    <subcellularLocation>
        <location evidence="1">Cell outer membrane</location>
    </subcellularLocation>
</comment>
<dbReference type="RefSeq" id="WP_139516500.1">
    <property type="nucleotide sequence ID" value="NZ_CP040896.1"/>
</dbReference>
<dbReference type="GO" id="GO:0009279">
    <property type="term" value="C:cell outer membrane"/>
    <property type="evidence" value="ECO:0007669"/>
    <property type="project" value="UniProtKB-SubCell"/>
</dbReference>
<dbReference type="PRINTS" id="PR01021">
    <property type="entry name" value="OMPADOMAIN"/>
</dbReference>
<feature type="compositionally biased region" description="Basic and acidic residues" evidence="5">
    <location>
        <begin position="457"/>
        <end position="466"/>
    </location>
</feature>
<evidence type="ECO:0000313" key="9">
    <source>
        <dbReference type="Proteomes" id="UP000305398"/>
    </source>
</evidence>
<dbReference type="Pfam" id="PF06078">
    <property type="entry name" value="DUF937"/>
    <property type="match status" value="1"/>
</dbReference>
<keyword evidence="6" id="KW-0812">Transmembrane</keyword>
<evidence type="ECO:0000256" key="1">
    <source>
        <dbReference type="ARBA" id="ARBA00004442"/>
    </source>
</evidence>
<dbReference type="CDD" id="cd07185">
    <property type="entry name" value="OmpA_C-like"/>
    <property type="match status" value="1"/>
</dbReference>
<keyword evidence="2 4" id="KW-0472">Membrane</keyword>
<dbReference type="InterPro" id="IPR009282">
    <property type="entry name" value="DUF937"/>
</dbReference>
<name>A0A5B8A3S3_9BACT</name>
<dbReference type="InterPro" id="IPR006665">
    <property type="entry name" value="OmpA-like"/>
</dbReference>
<dbReference type="SUPFAM" id="SSF103088">
    <property type="entry name" value="OmpA-like"/>
    <property type="match status" value="1"/>
</dbReference>
<feature type="region of interest" description="Disordered" evidence="5">
    <location>
        <begin position="428"/>
        <end position="466"/>
    </location>
</feature>
<dbReference type="AlphaFoldDB" id="A0A5B8A3S3"/>
<sequence>MSSNLLELVQNYFSGDAVRQTSTALGESESSIGTALRSVVPLVLGGLFARSQQPGGAEDLFGLARQAHSSGILGNLSGLLGGLGNTTATTATTSTADSGLLNRGTELLRSVFGSNYTPAVEGVSQQAGVRTSTVSSLLSMAAPVVLGLLGRHAAENNLDANGLGSYLSSQRGSIMGALGSLPGSLGTILSGLGLGAGAAAANLGTTATNTANALGNTVSAAANRTGDAVRNTARDVETAAATPSRWPWILLILLALAALFYFMRNCNKTPENAAPASTTTTTDTTTTTAVAPAAAPTGRYDAASGNYIYDTGANTEIKLPDGTVLNVGGNSFEARLFNFLNDKNQTVSDDKTQGWMSLDRVYFNTGKSTLTAESQAQLKNLAAILKAFPNAAVKLGGYTDNQGKADMNLTLSADRANAARKAVMNNGIDPSRVSAEGYGQEHPLASNDTPEGRAQNRRVDVRVTKK</sequence>
<evidence type="ECO:0000259" key="7">
    <source>
        <dbReference type="PROSITE" id="PS51123"/>
    </source>
</evidence>
<dbReference type="InterPro" id="IPR036737">
    <property type="entry name" value="OmpA-like_sf"/>
</dbReference>
<feature type="domain" description="OmpA-like" evidence="7">
    <location>
        <begin position="350"/>
        <end position="466"/>
    </location>
</feature>
<dbReference type="PROSITE" id="PS51123">
    <property type="entry name" value="OMPA_2"/>
    <property type="match status" value="1"/>
</dbReference>
<evidence type="ECO:0000313" key="8">
    <source>
        <dbReference type="EMBL" id="QDA61326.1"/>
    </source>
</evidence>
<evidence type="ECO:0000256" key="4">
    <source>
        <dbReference type="PROSITE-ProRule" id="PRU00473"/>
    </source>
</evidence>
<organism evidence="8 9">
    <name type="scientific">Hymenobacter jejuensis</name>
    <dbReference type="NCBI Taxonomy" id="2502781"/>
    <lineage>
        <taxon>Bacteria</taxon>
        <taxon>Pseudomonadati</taxon>
        <taxon>Bacteroidota</taxon>
        <taxon>Cytophagia</taxon>
        <taxon>Cytophagales</taxon>
        <taxon>Hymenobacteraceae</taxon>
        <taxon>Hymenobacter</taxon>
    </lineage>
</organism>
<evidence type="ECO:0000256" key="6">
    <source>
        <dbReference type="SAM" id="Phobius"/>
    </source>
</evidence>
<dbReference type="Gene3D" id="3.30.1330.60">
    <property type="entry name" value="OmpA-like domain"/>
    <property type="match status" value="1"/>
</dbReference>
<dbReference type="InterPro" id="IPR006664">
    <property type="entry name" value="OMP_bac"/>
</dbReference>